<reference evidence="3 4" key="1">
    <citation type="journal article" date="2010" name="J. Bacteriol.">
        <title>Genome sequence of the milbemycin-producing bacterium Streptomyces bingchenggensis.</title>
        <authorList>
            <person name="Wang X.J."/>
            <person name="Yan Y.J."/>
            <person name="Zhang B."/>
            <person name="An J."/>
            <person name="Wang J.J."/>
            <person name="Tian J."/>
            <person name="Jiang L."/>
            <person name="Chen Y.H."/>
            <person name="Huang S.X."/>
            <person name="Yin M."/>
            <person name="Zhang J."/>
            <person name="Gao A.L."/>
            <person name="Liu C.X."/>
            <person name="Zhu Z.X."/>
            <person name="Xiang W.S."/>
        </authorList>
    </citation>
    <scope>NUCLEOTIDE SEQUENCE [LARGE SCALE GENOMIC DNA]</scope>
    <source>
        <strain evidence="3 4">BCW-1</strain>
    </source>
</reference>
<keyword evidence="4" id="KW-1185">Reference proteome</keyword>
<gene>
    <name evidence="3" type="ordered locus">SBI_08353</name>
</gene>
<dbReference type="PATRIC" id="fig|749414.3.peg.8596"/>
<feature type="transmembrane region" description="Helical" evidence="2">
    <location>
        <begin position="66"/>
        <end position="89"/>
    </location>
</feature>
<evidence type="ECO:0000256" key="1">
    <source>
        <dbReference type="SAM" id="MobiDB-lite"/>
    </source>
</evidence>
<protein>
    <submittedName>
        <fullName evidence="3">Uncharacterized protein</fullName>
    </submittedName>
</protein>
<evidence type="ECO:0000313" key="3">
    <source>
        <dbReference type="EMBL" id="ADI11471.1"/>
    </source>
</evidence>
<dbReference type="AlphaFoldDB" id="D7BSH4"/>
<dbReference type="eggNOG" id="ENOG5033I21">
    <property type="taxonomic scope" value="Bacteria"/>
</dbReference>
<feature type="region of interest" description="Disordered" evidence="1">
    <location>
        <begin position="120"/>
        <end position="157"/>
    </location>
</feature>
<feature type="transmembrane region" description="Helical" evidence="2">
    <location>
        <begin position="39"/>
        <end position="59"/>
    </location>
</feature>
<dbReference type="KEGG" id="sbh:SBI_08353"/>
<feature type="compositionally biased region" description="Low complexity" evidence="1">
    <location>
        <begin position="128"/>
        <end position="138"/>
    </location>
</feature>
<dbReference type="EMBL" id="CP002047">
    <property type="protein sequence ID" value="ADI11471.1"/>
    <property type="molecule type" value="Genomic_DNA"/>
</dbReference>
<evidence type="ECO:0000256" key="2">
    <source>
        <dbReference type="SAM" id="Phobius"/>
    </source>
</evidence>
<dbReference type="Proteomes" id="UP000000377">
    <property type="component" value="Chromosome"/>
</dbReference>
<dbReference type="HOGENOM" id="CLU_1676807_0_0_11"/>
<feature type="transmembrane region" description="Helical" evidence="2">
    <location>
        <begin position="95"/>
        <end position="113"/>
    </location>
</feature>
<accession>D7BSH4</accession>
<keyword evidence="2" id="KW-0812">Transmembrane</keyword>
<feature type="compositionally biased region" description="Polar residues" evidence="1">
    <location>
        <begin position="146"/>
        <end position="157"/>
    </location>
</feature>
<dbReference type="STRING" id="749414.SBI_08353"/>
<name>D7BSH4_STRBB</name>
<organism evidence="3 4">
    <name type="scientific">Streptomyces bingchenggensis (strain BCW-1)</name>
    <dbReference type="NCBI Taxonomy" id="749414"/>
    <lineage>
        <taxon>Bacteria</taxon>
        <taxon>Bacillati</taxon>
        <taxon>Actinomycetota</taxon>
        <taxon>Actinomycetes</taxon>
        <taxon>Kitasatosporales</taxon>
        <taxon>Streptomycetaceae</taxon>
        <taxon>Streptomyces</taxon>
    </lineage>
</organism>
<keyword evidence="2" id="KW-1133">Transmembrane helix</keyword>
<keyword evidence="2" id="KW-0472">Membrane</keyword>
<evidence type="ECO:0000313" key="4">
    <source>
        <dbReference type="Proteomes" id="UP000000377"/>
    </source>
</evidence>
<sequence length="157" mass="16251">MRFPPALVGVAVGVGAVGIGGVGATLTLAGIDSPLRAPFTLFFLITAPASALGGALRGLDRAARAVLAGVGALALDLLVAQAMLTWHMWSVRGGVPAVGAVSLVLFLSVRLLSVRQARARRRRHARSSPRTTSSPRTANSHRTPHTRSSLRTTSSQG</sequence>
<proteinExistence type="predicted"/>